<proteinExistence type="predicted"/>
<keyword evidence="2" id="KW-0472">Membrane</keyword>
<accession>A0A9Q1F5L6</accession>
<evidence type="ECO:0000313" key="3">
    <source>
        <dbReference type="EMBL" id="KAJ8351545.1"/>
    </source>
</evidence>
<feature type="region of interest" description="Disordered" evidence="1">
    <location>
        <begin position="88"/>
        <end position="111"/>
    </location>
</feature>
<evidence type="ECO:0000313" key="4">
    <source>
        <dbReference type="Proteomes" id="UP001152622"/>
    </source>
</evidence>
<feature type="non-terminal residue" evidence="3">
    <location>
        <position position="204"/>
    </location>
</feature>
<name>A0A9Q1F5L6_SYNKA</name>
<feature type="compositionally biased region" description="Basic and acidic residues" evidence="1">
    <location>
        <begin position="91"/>
        <end position="111"/>
    </location>
</feature>
<dbReference type="AlphaFoldDB" id="A0A9Q1F5L6"/>
<evidence type="ECO:0000256" key="2">
    <source>
        <dbReference type="SAM" id="Phobius"/>
    </source>
</evidence>
<gene>
    <name evidence="3" type="ORF">SKAU_G00230210</name>
</gene>
<comment type="caution">
    <text evidence="3">The sequence shown here is derived from an EMBL/GenBank/DDBJ whole genome shotgun (WGS) entry which is preliminary data.</text>
</comment>
<sequence length="204" mass="22488">IDKDINQKYSLSSSTELNTIRSVTLGKVKGTDILDEEVLQAGSRGFIGCLSSVQFNQVAPLKAALLNRGSSLVSLRGHIVESNCGASADMTKSHSLSDHSEKVDRGKEPLKDGVQSDSAVIGGVSAAVVFITLCVVAVMTRFLYQYRRAEQTAAIEEKDHRHSLEVSYRTELDHQSHRHGLNAAYCTEMDLQKSVRNSRKEYYI</sequence>
<dbReference type="Proteomes" id="UP001152622">
    <property type="component" value="Chromosome 8"/>
</dbReference>
<dbReference type="OrthoDB" id="26719at2759"/>
<dbReference type="EMBL" id="JAINUF010000008">
    <property type="protein sequence ID" value="KAJ8351545.1"/>
    <property type="molecule type" value="Genomic_DNA"/>
</dbReference>
<evidence type="ECO:0008006" key="5">
    <source>
        <dbReference type="Google" id="ProtNLM"/>
    </source>
</evidence>
<organism evidence="3 4">
    <name type="scientific">Synaphobranchus kaupii</name>
    <name type="common">Kaup's arrowtooth eel</name>
    <dbReference type="NCBI Taxonomy" id="118154"/>
    <lineage>
        <taxon>Eukaryota</taxon>
        <taxon>Metazoa</taxon>
        <taxon>Chordata</taxon>
        <taxon>Craniata</taxon>
        <taxon>Vertebrata</taxon>
        <taxon>Euteleostomi</taxon>
        <taxon>Actinopterygii</taxon>
        <taxon>Neopterygii</taxon>
        <taxon>Teleostei</taxon>
        <taxon>Anguilliformes</taxon>
        <taxon>Synaphobranchidae</taxon>
        <taxon>Synaphobranchus</taxon>
    </lineage>
</organism>
<protein>
    <recommendedName>
        <fullName evidence="5">Laminin G domain-containing protein</fullName>
    </recommendedName>
</protein>
<feature type="transmembrane region" description="Helical" evidence="2">
    <location>
        <begin position="119"/>
        <end position="144"/>
    </location>
</feature>
<dbReference type="Gene3D" id="2.60.120.200">
    <property type="match status" value="1"/>
</dbReference>
<keyword evidence="2" id="KW-1133">Transmembrane helix</keyword>
<keyword evidence="2" id="KW-0812">Transmembrane</keyword>
<evidence type="ECO:0000256" key="1">
    <source>
        <dbReference type="SAM" id="MobiDB-lite"/>
    </source>
</evidence>
<reference evidence="3" key="1">
    <citation type="journal article" date="2023" name="Science">
        <title>Genome structures resolve the early diversification of teleost fishes.</title>
        <authorList>
            <person name="Parey E."/>
            <person name="Louis A."/>
            <person name="Montfort J."/>
            <person name="Bouchez O."/>
            <person name="Roques C."/>
            <person name="Iampietro C."/>
            <person name="Lluch J."/>
            <person name="Castinel A."/>
            <person name="Donnadieu C."/>
            <person name="Desvignes T."/>
            <person name="Floi Bucao C."/>
            <person name="Jouanno E."/>
            <person name="Wen M."/>
            <person name="Mejri S."/>
            <person name="Dirks R."/>
            <person name="Jansen H."/>
            <person name="Henkel C."/>
            <person name="Chen W.J."/>
            <person name="Zahm M."/>
            <person name="Cabau C."/>
            <person name="Klopp C."/>
            <person name="Thompson A.W."/>
            <person name="Robinson-Rechavi M."/>
            <person name="Braasch I."/>
            <person name="Lecointre G."/>
            <person name="Bobe J."/>
            <person name="Postlethwait J.H."/>
            <person name="Berthelot C."/>
            <person name="Roest Crollius H."/>
            <person name="Guiguen Y."/>
        </authorList>
    </citation>
    <scope>NUCLEOTIDE SEQUENCE</scope>
    <source>
        <strain evidence="3">WJC10195</strain>
    </source>
</reference>
<keyword evidence="4" id="KW-1185">Reference proteome</keyword>